<keyword evidence="2" id="KW-1185">Reference proteome</keyword>
<evidence type="ECO:0000313" key="2">
    <source>
        <dbReference type="Proteomes" id="UP001482620"/>
    </source>
</evidence>
<dbReference type="EMBL" id="JAHRIQ010085497">
    <property type="protein sequence ID" value="MEQ2249515.1"/>
    <property type="molecule type" value="Genomic_DNA"/>
</dbReference>
<evidence type="ECO:0000313" key="1">
    <source>
        <dbReference type="EMBL" id="MEQ2249515.1"/>
    </source>
</evidence>
<name>A0ABV0UYS6_9TELE</name>
<organism evidence="1 2">
    <name type="scientific">Ilyodon furcidens</name>
    <name type="common">goldbreast splitfin</name>
    <dbReference type="NCBI Taxonomy" id="33524"/>
    <lineage>
        <taxon>Eukaryota</taxon>
        <taxon>Metazoa</taxon>
        <taxon>Chordata</taxon>
        <taxon>Craniata</taxon>
        <taxon>Vertebrata</taxon>
        <taxon>Euteleostomi</taxon>
        <taxon>Actinopterygii</taxon>
        <taxon>Neopterygii</taxon>
        <taxon>Teleostei</taxon>
        <taxon>Neoteleostei</taxon>
        <taxon>Acanthomorphata</taxon>
        <taxon>Ovalentaria</taxon>
        <taxon>Atherinomorphae</taxon>
        <taxon>Cyprinodontiformes</taxon>
        <taxon>Goodeidae</taxon>
        <taxon>Ilyodon</taxon>
    </lineage>
</organism>
<dbReference type="Proteomes" id="UP001482620">
    <property type="component" value="Unassembled WGS sequence"/>
</dbReference>
<comment type="caution">
    <text evidence="1">The sequence shown here is derived from an EMBL/GenBank/DDBJ whole genome shotgun (WGS) entry which is preliminary data.</text>
</comment>
<sequence>MLPSSSRKVPRQLSFTPLIFPKLCCRFTATSVVSTSLLAVPPPLTLTFQHPAHRTEPGYSPGTKRCTQVVKEVLMLQKMLEVPCSFFRA</sequence>
<protein>
    <submittedName>
        <fullName evidence="1">Uncharacterized protein</fullName>
    </submittedName>
</protein>
<gene>
    <name evidence="1" type="ORF">ILYODFUR_030095</name>
</gene>
<reference evidence="1 2" key="1">
    <citation type="submission" date="2021-06" db="EMBL/GenBank/DDBJ databases">
        <authorList>
            <person name="Palmer J.M."/>
        </authorList>
    </citation>
    <scope>NUCLEOTIDE SEQUENCE [LARGE SCALE GENOMIC DNA]</scope>
    <source>
        <strain evidence="2">if_2019</strain>
        <tissue evidence="1">Muscle</tissue>
    </source>
</reference>
<proteinExistence type="predicted"/>
<accession>A0ABV0UYS6</accession>